<dbReference type="RefSeq" id="WP_036647287.1">
    <property type="nucleotide sequence ID" value="NZ_JQCR01000001.1"/>
</dbReference>
<dbReference type="NCBIfam" id="NF046006">
    <property type="entry name" value="MAG6450_fam"/>
    <property type="match status" value="1"/>
</dbReference>
<sequence>MSSKKKKKPVLGHQPKSQLGGKTISPEAFNVPDEGSTDHLSPVFSFIDCCPNHFQLSDWQFDELKALMATLRDLSGKQWSELRKIKGFKSVDSSTFSCDLPAYISPEVTIWECRVSGRARIFGHRSRNVFKIVWFDRNHEVYPMS</sequence>
<feature type="region of interest" description="Disordered" evidence="1">
    <location>
        <begin position="1"/>
        <end position="31"/>
    </location>
</feature>
<feature type="compositionally biased region" description="Basic residues" evidence="1">
    <location>
        <begin position="1"/>
        <end position="10"/>
    </location>
</feature>
<dbReference type="STRING" id="268407.PWYN_00355"/>
<reference evidence="2 3" key="2">
    <citation type="submission" date="2014-10" db="EMBL/GenBank/DDBJ databases">
        <title>Comparative genomics of the Paenibacillus odorifer group.</title>
        <authorList>
            <person name="Tsai Y.-C."/>
            <person name="Martin N."/>
            <person name="Korlach J."/>
            <person name="Wiedmann M."/>
        </authorList>
    </citation>
    <scope>NUCLEOTIDE SEQUENCE [LARGE SCALE GENOMIC DNA]</scope>
    <source>
        <strain evidence="2 3">DSM 18334</strain>
    </source>
</reference>
<keyword evidence="3" id="KW-1185">Reference proteome</keyword>
<protein>
    <submittedName>
        <fullName evidence="2">Uncharacterized protein</fullName>
    </submittedName>
</protein>
<accession>A0A098MDP0</accession>
<name>A0A098MDP0_9BACL</name>
<organism evidence="2 3">
    <name type="scientific">Paenibacillus wynnii</name>
    <dbReference type="NCBI Taxonomy" id="268407"/>
    <lineage>
        <taxon>Bacteria</taxon>
        <taxon>Bacillati</taxon>
        <taxon>Bacillota</taxon>
        <taxon>Bacilli</taxon>
        <taxon>Bacillales</taxon>
        <taxon>Paenibacillaceae</taxon>
        <taxon>Paenibacillus</taxon>
    </lineage>
</organism>
<gene>
    <name evidence="2" type="ORF">PWYN_00355</name>
</gene>
<evidence type="ECO:0000256" key="1">
    <source>
        <dbReference type="SAM" id="MobiDB-lite"/>
    </source>
</evidence>
<dbReference type="EMBL" id="JQCR01000001">
    <property type="protein sequence ID" value="KGE20684.1"/>
    <property type="molecule type" value="Genomic_DNA"/>
</dbReference>
<dbReference type="OrthoDB" id="2991407at2"/>
<evidence type="ECO:0000313" key="3">
    <source>
        <dbReference type="Proteomes" id="UP000029734"/>
    </source>
</evidence>
<comment type="caution">
    <text evidence="2">The sequence shown here is derived from an EMBL/GenBank/DDBJ whole genome shotgun (WGS) entry which is preliminary data.</text>
</comment>
<dbReference type="AlphaFoldDB" id="A0A098MDP0"/>
<evidence type="ECO:0000313" key="2">
    <source>
        <dbReference type="EMBL" id="KGE20684.1"/>
    </source>
</evidence>
<dbReference type="Proteomes" id="UP000029734">
    <property type="component" value="Unassembled WGS sequence"/>
</dbReference>
<proteinExistence type="predicted"/>
<reference evidence="2 3" key="1">
    <citation type="submission" date="2014-08" db="EMBL/GenBank/DDBJ databases">
        <authorList>
            <person name="den Bakker H.C."/>
        </authorList>
    </citation>
    <scope>NUCLEOTIDE SEQUENCE [LARGE SCALE GENOMIC DNA]</scope>
    <source>
        <strain evidence="2 3">DSM 18334</strain>
    </source>
</reference>